<dbReference type="KEGG" id="pco:PHACADRAFT_248932"/>
<dbReference type="Proteomes" id="UP000008370">
    <property type="component" value="Unassembled WGS sequence"/>
</dbReference>
<proteinExistence type="predicted"/>
<accession>K5X7M7</accession>
<dbReference type="InParanoid" id="K5X7M7"/>
<dbReference type="HOGENOM" id="CLU_1310511_0_0_1"/>
<evidence type="ECO:0000313" key="2">
    <source>
        <dbReference type="Proteomes" id="UP000008370"/>
    </source>
</evidence>
<dbReference type="AlphaFoldDB" id="K5X7M7"/>
<dbReference type="GeneID" id="18914494"/>
<name>K5X7M7_PHACS</name>
<evidence type="ECO:0000313" key="1">
    <source>
        <dbReference type="EMBL" id="EKM58837.1"/>
    </source>
</evidence>
<dbReference type="RefSeq" id="XP_007391429.1">
    <property type="nucleotide sequence ID" value="XM_007391367.1"/>
</dbReference>
<protein>
    <submittedName>
        <fullName evidence="1">Uncharacterized protein</fullName>
    </submittedName>
</protein>
<dbReference type="EMBL" id="JH930469">
    <property type="protein sequence ID" value="EKM58837.1"/>
    <property type="molecule type" value="Genomic_DNA"/>
</dbReference>
<keyword evidence="2" id="KW-1185">Reference proteome</keyword>
<organism evidence="1 2">
    <name type="scientific">Phanerochaete carnosa (strain HHB-10118-sp)</name>
    <name type="common">White-rot fungus</name>
    <name type="synonym">Peniophora carnosa</name>
    <dbReference type="NCBI Taxonomy" id="650164"/>
    <lineage>
        <taxon>Eukaryota</taxon>
        <taxon>Fungi</taxon>
        <taxon>Dikarya</taxon>
        <taxon>Basidiomycota</taxon>
        <taxon>Agaricomycotina</taxon>
        <taxon>Agaricomycetes</taxon>
        <taxon>Polyporales</taxon>
        <taxon>Phanerochaetaceae</taxon>
        <taxon>Phanerochaete</taxon>
    </lineage>
</organism>
<sequence length="210" mass="22988">MLNRTLPFYLEDRTGQLSESDFDDMYDRVFLRLAPPQPAAAPQFSRSFSSSSASSALSYDSSASSPESAAAAAAPSDPRTVAIYNTGRRSSTREYLSGRRTSRSLPRPAVVLEFGRHGALGAVVFDLAGKGPERKVQMGQWLRKTGMFSGCVCRVRALVGLGLMARVAARSLSRKFVASDGHEYRWIRRPSDGTEWMVRRLLVLACTASS</sequence>
<dbReference type="STRING" id="650164.K5X7M7"/>
<reference evidence="1 2" key="1">
    <citation type="journal article" date="2012" name="BMC Genomics">
        <title>Comparative genomics of the white-rot fungi, Phanerochaete carnosa and P. chrysosporium, to elucidate the genetic basis of the distinct wood types they colonize.</title>
        <authorList>
            <person name="Suzuki H."/>
            <person name="MacDonald J."/>
            <person name="Syed K."/>
            <person name="Salamov A."/>
            <person name="Hori C."/>
            <person name="Aerts A."/>
            <person name="Henrissat B."/>
            <person name="Wiebenga A."/>
            <person name="vanKuyk P.A."/>
            <person name="Barry K."/>
            <person name="Lindquist E."/>
            <person name="LaButti K."/>
            <person name="Lapidus A."/>
            <person name="Lucas S."/>
            <person name="Coutinho P."/>
            <person name="Gong Y."/>
            <person name="Samejima M."/>
            <person name="Mahadevan R."/>
            <person name="Abou-Zaid M."/>
            <person name="de Vries R.P."/>
            <person name="Igarashi K."/>
            <person name="Yadav J.S."/>
            <person name="Grigoriev I.V."/>
            <person name="Master E.R."/>
        </authorList>
    </citation>
    <scope>NUCLEOTIDE SEQUENCE [LARGE SCALE GENOMIC DNA]</scope>
    <source>
        <strain evidence="1 2">HHB-10118-sp</strain>
    </source>
</reference>
<dbReference type="OrthoDB" id="2910790at2759"/>
<gene>
    <name evidence="1" type="ORF">PHACADRAFT_248932</name>
</gene>